<reference evidence="3" key="1">
    <citation type="submission" date="2016-10" db="EMBL/GenBank/DDBJ databases">
        <authorList>
            <person name="Varghese N."/>
            <person name="Submissions S."/>
        </authorList>
    </citation>
    <scope>NUCLEOTIDE SEQUENCE [LARGE SCALE GENOMIC DNA]</scope>
    <source>
        <strain evidence="3">B4,CECT 8067,JCM 17497</strain>
    </source>
</reference>
<evidence type="ECO:0000313" key="2">
    <source>
        <dbReference type="EMBL" id="SDJ60541.1"/>
    </source>
</evidence>
<dbReference type="STRING" id="1095776.SAMN04515672_1152"/>
<dbReference type="Proteomes" id="UP000198882">
    <property type="component" value="Unassembled WGS sequence"/>
</dbReference>
<dbReference type="RefSeq" id="WP_281245250.1">
    <property type="nucleotide sequence ID" value="NZ_FNFE01000001.1"/>
</dbReference>
<sequence>MFDSLFDFEEKAIPVPVVVATAALIAIFALGIPFRLIVGF</sequence>
<keyword evidence="3" id="KW-1185">Reference proteome</keyword>
<feature type="transmembrane region" description="Helical" evidence="1">
    <location>
        <begin position="12"/>
        <end position="38"/>
    </location>
</feature>
<proteinExistence type="predicted"/>
<protein>
    <submittedName>
        <fullName evidence="2">Uncharacterized protein</fullName>
    </submittedName>
</protein>
<keyword evidence="1" id="KW-1133">Transmembrane helix</keyword>
<evidence type="ECO:0000313" key="3">
    <source>
        <dbReference type="Proteomes" id="UP000198882"/>
    </source>
</evidence>
<gene>
    <name evidence="2" type="ORF">SAMN04515672_1152</name>
</gene>
<keyword evidence="1" id="KW-0812">Transmembrane</keyword>
<accession>A0A1G8V3D4</accession>
<name>A0A1G8V3D4_9EURY</name>
<dbReference type="EMBL" id="FNFE01000001">
    <property type="protein sequence ID" value="SDJ60541.1"/>
    <property type="molecule type" value="Genomic_DNA"/>
</dbReference>
<evidence type="ECO:0000256" key="1">
    <source>
        <dbReference type="SAM" id="Phobius"/>
    </source>
</evidence>
<dbReference type="AlphaFoldDB" id="A0A1G8V3D4"/>
<keyword evidence="1" id="KW-0472">Membrane</keyword>
<organism evidence="2 3">
    <name type="scientific">Natronorubrum texcoconense</name>
    <dbReference type="NCBI Taxonomy" id="1095776"/>
    <lineage>
        <taxon>Archaea</taxon>
        <taxon>Methanobacteriati</taxon>
        <taxon>Methanobacteriota</taxon>
        <taxon>Stenosarchaea group</taxon>
        <taxon>Halobacteria</taxon>
        <taxon>Halobacteriales</taxon>
        <taxon>Natrialbaceae</taxon>
        <taxon>Natronorubrum</taxon>
    </lineage>
</organism>